<comment type="pathway">
    <text evidence="8">Quinol/quinone metabolism; menaquinone biosynthesis; menaquinol from 1,4-dihydroxy-2-naphthoate: step 1/2.</text>
</comment>
<keyword evidence="6 8" id="KW-1133">Transmembrane helix</keyword>
<dbReference type="NCBIfam" id="NF004751">
    <property type="entry name" value="PRK06080.1-3"/>
    <property type="match status" value="1"/>
</dbReference>
<dbReference type="AlphaFoldDB" id="A0A9D7FK90"/>
<dbReference type="Proteomes" id="UP000886602">
    <property type="component" value="Unassembled WGS sequence"/>
</dbReference>
<comment type="subcellular location">
    <subcellularLocation>
        <location evidence="8">Cell membrane</location>
        <topology evidence="8">Multi-pass membrane protein</topology>
    </subcellularLocation>
    <subcellularLocation>
        <location evidence="1">Membrane</location>
        <topology evidence="1">Multi-pass membrane protein</topology>
    </subcellularLocation>
</comment>
<dbReference type="InterPro" id="IPR000537">
    <property type="entry name" value="UbiA_prenyltransferase"/>
</dbReference>
<evidence type="ECO:0000256" key="1">
    <source>
        <dbReference type="ARBA" id="ARBA00004141"/>
    </source>
</evidence>
<evidence type="ECO:0000256" key="6">
    <source>
        <dbReference type="ARBA" id="ARBA00022989"/>
    </source>
</evidence>
<dbReference type="NCBIfam" id="TIGR00751">
    <property type="entry name" value="menA"/>
    <property type="match status" value="1"/>
</dbReference>
<evidence type="ECO:0000256" key="2">
    <source>
        <dbReference type="ARBA" id="ARBA00022428"/>
    </source>
</evidence>
<protein>
    <recommendedName>
        <fullName evidence="8 9">1,4-dihydroxy-2-naphthoate octaprenyltransferase</fullName>
        <shortName evidence="8">DHNA-octaprenyltransferase</shortName>
        <ecNumber evidence="8 9">2.5.1.74</ecNumber>
    </recommendedName>
</protein>
<keyword evidence="3 8" id="KW-1003">Cell membrane</keyword>
<feature type="transmembrane region" description="Helical" evidence="8">
    <location>
        <begin position="265"/>
        <end position="283"/>
    </location>
</feature>
<comment type="similarity">
    <text evidence="8">Belongs to the MenA family. Type 1 subfamily.</text>
</comment>
<dbReference type="GO" id="GO:0046428">
    <property type="term" value="F:1,4-dihydroxy-2-naphthoate polyprenyltransferase activity"/>
    <property type="evidence" value="ECO:0007669"/>
    <property type="project" value="UniProtKB-UniRule"/>
</dbReference>
<dbReference type="HAMAP" id="MF_01937">
    <property type="entry name" value="MenA_1"/>
    <property type="match status" value="1"/>
</dbReference>
<evidence type="ECO:0000256" key="4">
    <source>
        <dbReference type="ARBA" id="ARBA00022679"/>
    </source>
</evidence>
<organism evidence="10 11">
    <name type="scientific">Candidatus Propionivibrio dominans</name>
    <dbReference type="NCBI Taxonomy" id="2954373"/>
    <lineage>
        <taxon>Bacteria</taxon>
        <taxon>Pseudomonadati</taxon>
        <taxon>Pseudomonadota</taxon>
        <taxon>Betaproteobacteria</taxon>
        <taxon>Rhodocyclales</taxon>
        <taxon>Rhodocyclaceae</taxon>
        <taxon>Propionivibrio</taxon>
    </lineage>
</organism>
<gene>
    <name evidence="8" type="primary">menA</name>
    <name evidence="10" type="ORF">IPJ48_10055</name>
</gene>
<comment type="catalytic activity">
    <reaction evidence="8">
        <text>an all-trans-polyprenyl diphosphate + 1,4-dihydroxy-2-naphthoate + H(+) = a 2-demethylmenaquinol + CO2 + diphosphate</text>
        <dbReference type="Rhea" id="RHEA:26478"/>
        <dbReference type="Rhea" id="RHEA-COMP:9563"/>
        <dbReference type="Rhea" id="RHEA-COMP:9564"/>
        <dbReference type="ChEBI" id="CHEBI:11173"/>
        <dbReference type="ChEBI" id="CHEBI:15378"/>
        <dbReference type="ChEBI" id="CHEBI:16526"/>
        <dbReference type="ChEBI" id="CHEBI:33019"/>
        <dbReference type="ChEBI" id="CHEBI:55437"/>
        <dbReference type="ChEBI" id="CHEBI:58914"/>
        <dbReference type="EC" id="2.5.1.74"/>
    </reaction>
</comment>
<proteinExistence type="inferred from homology"/>
<feature type="transmembrane region" description="Helical" evidence="8">
    <location>
        <begin position="196"/>
        <end position="214"/>
    </location>
</feature>
<comment type="caution">
    <text evidence="8">Lacks conserved residue(s) required for the propagation of feature annotation.</text>
</comment>
<reference evidence="10" key="1">
    <citation type="submission" date="2020-10" db="EMBL/GenBank/DDBJ databases">
        <title>Connecting structure to function with the recovery of over 1000 high-quality activated sludge metagenome-assembled genomes encoding full-length rRNA genes using long-read sequencing.</title>
        <authorList>
            <person name="Singleton C.M."/>
            <person name="Petriglieri F."/>
            <person name="Kristensen J.M."/>
            <person name="Kirkegaard R.H."/>
            <person name="Michaelsen T.Y."/>
            <person name="Andersen M.H."/>
            <person name="Karst S.M."/>
            <person name="Dueholm M.S."/>
            <person name="Nielsen P.H."/>
            <person name="Albertsen M."/>
        </authorList>
    </citation>
    <scope>NUCLEOTIDE SEQUENCE</scope>
    <source>
        <strain evidence="10">EsbW_18-Q3-R4-48_MAXAC.044</strain>
    </source>
</reference>
<dbReference type="Pfam" id="PF01040">
    <property type="entry name" value="UbiA"/>
    <property type="match status" value="1"/>
</dbReference>
<dbReference type="GO" id="GO:0042371">
    <property type="term" value="P:vitamin K biosynthetic process"/>
    <property type="evidence" value="ECO:0007669"/>
    <property type="project" value="TreeGrafter"/>
</dbReference>
<evidence type="ECO:0000313" key="10">
    <source>
        <dbReference type="EMBL" id="MBK7423401.1"/>
    </source>
</evidence>
<comment type="caution">
    <text evidence="10">The sequence shown here is derived from an EMBL/GenBank/DDBJ whole genome shotgun (WGS) entry which is preliminary data.</text>
</comment>
<dbReference type="Gene3D" id="1.10.357.140">
    <property type="entry name" value="UbiA prenyltransferase"/>
    <property type="match status" value="1"/>
</dbReference>
<dbReference type="GO" id="GO:0005886">
    <property type="term" value="C:plasma membrane"/>
    <property type="evidence" value="ECO:0007669"/>
    <property type="project" value="UniProtKB-SubCell"/>
</dbReference>
<evidence type="ECO:0000256" key="8">
    <source>
        <dbReference type="HAMAP-Rule" id="MF_01937"/>
    </source>
</evidence>
<keyword evidence="7 8" id="KW-0472">Membrane</keyword>
<keyword evidence="2 8" id="KW-0474">Menaquinone biosynthesis</keyword>
<dbReference type="InterPro" id="IPR026046">
    <property type="entry name" value="UBIAD1"/>
</dbReference>
<dbReference type="InterPro" id="IPR044878">
    <property type="entry name" value="UbiA_sf"/>
</dbReference>
<dbReference type="PIRSF" id="PIRSF005355">
    <property type="entry name" value="UBIAD1"/>
    <property type="match status" value="1"/>
</dbReference>
<name>A0A9D7FK90_9RHOO</name>
<dbReference type="PANTHER" id="PTHR13929:SF0">
    <property type="entry name" value="UBIA PRENYLTRANSFERASE DOMAIN-CONTAINING PROTEIN 1"/>
    <property type="match status" value="1"/>
</dbReference>
<evidence type="ECO:0000256" key="9">
    <source>
        <dbReference type="NCBIfam" id="TIGR00751"/>
    </source>
</evidence>
<accession>A0A9D7FK90</accession>
<dbReference type="PANTHER" id="PTHR13929">
    <property type="entry name" value="1,4-DIHYDROXY-2-NAPHTHOATE OCTAPRENYLTRANSFERASE"/>
    <property type="match status" value="1"/>
</dbReference>
<dbReference type="EC" id="2.5.1.74" evidence="8 9"/>
<dbReference type="InterPro" id="IPR004657">
    <property type="entry name" value="MenA"/>
</dbReference>
<dbReference type="EMBL" id="JADJNC010000014">
    <property type="protein sequence ID" value="MBK7423401.1"/>
    <property type="molecule type" value="Genomic_DNA"/>
</dbReference>
<dbReference type="CDD" id="cd13962">
    <property type="entry name" value="PT_UbiA_UBIAD1"/>
    <property type="match status" value="1"/>
</dbReference>
<feature type="transmembrane region" description="Helical" evidence="8">
    <location>
        <begin position="170"/>
        <end position="190"/>
    </location>
</feature>
<evidence type="ECO:0000256" key="7">
    <source>
        <dbReference type="ARBA" id="ARBA00023136"/>
    </source>
</evidence>
<evidence type="ECO:0000256" key="5">
    <source>
        <dbReference type="ARBA" id="ARBA00022692"/>
    </source>
</evidence>
<evidence type="ECO:0000313" key="11">
    <source>
        <dbReference type="Proteomes" id="UP000886602"/>
    </source>
</evidence>
<evidence type="ECO:0000256" key="3">
    <source>
        <dbReference type="ARBA" id="ARBA00022475"/>
    </source>
</evidence>
<sequence length="315" mass="33155">MPNNNSSQSSFGKLTLSEKTNGKPPTGWYLWWIAVRPRTLSISATPVLVGTALAVAEGATANRLAMLAALCCAVLIQAGTNLHNDAADFESGNDQPDRVGPRRVTAEGWANAASVRRAATLSFALAFILGIYLVAVGGWPILVAGLASLIAGWAYSGGPRPISHSSLGEFFVLFFFGLVAVAGSHWLQLGAWSPDALLAGLVVGLPAAAVLLINNYRDLETDLRGGRRTLASVLGRKHSRLLYVALMLLPFAVLPLFSLHGLQGAWLGFLALPLSLSLIRRLLRDPSGLELNSLLAGTAQTGFALGLALSIGVLL</sequence>
<dbReference type="GO" id="GO:0009234">
    <property type="term" value="P:menaquinone biosynthetic process"/>
    <property type="evidence" value="ECO:0007669"/>
    <property type="project" value="UniProtKB-UniRule"/>
</dbReference>
<comment type="function">
    <text evidence="8">Conversion of 1,4-dihydroxy-2-naphthoate (DHNA) to demethylmenaquinone (DMK).</text>
</comment>
<feature type="transmembrane region" description="Helical" evidence="8">
    <location>
        <begin position="295"/>
        <end position="314"/>
    </location>
</feature>
<keyword evidence="5 8" id="KW-0812">Transmembrane</keyword>
<keyword evidence="4 8" id="KW-0808">Transferase</keyword>